<evidence type="ECO:0000259" key="1">
    <source>
        <dbReference type="Pfam" id="PF01408"/>
    </source>
</evidence>
<dbReference type="InterPro" id="IPR036291">
    <property type="entry name" value="NAD(P)-bd_dom_sf"/>
</dbReference>
<name>A0ABQ5V4I1_9PROT</name>
<dbReference type="Gene3D" id="3.40.50.720">
    <property type="entry name" value="NAD(P)-binding Rossmann-like Domain"/>
    <property type="match status" value="1"/>
</dbReference>
<dbReference type="Pfam" id="PF01408">
    <property type="entry name" value="GFO_IDH_MocA"/>
    <property type="match status" value="1"/>
</dbReference>
<dbReference type="Gene3D" id="3.30.360.10">
    <property type="entry name" value="Dihydrodipicolinate Reductase, domain 2"/>
    <property type="match status" value="1"/>
</dbReference>
<dbReference type="Proteomes" id="UP001161390">
    <property type="component" value="Unassembled WGS sequence"/>
</dbReference>
<dbReference type="PANTHER" id="PTHR43377:SF6">
    <property type="entry name" value="GFO_IDH_MOCA-LIKE OXIDOREDUCTASE N-TERMINAL DOMAIN-CONTAINING PROTEIN"/>
    <property type="match status" value="1"/>
</dbReference>
<keyword evidence="4" id="KW-1185">Reference proteome</keyword>
<evidence type="ECO:0000259" key="2">
    <source>
        <dbReference type="Pfam" id="PF22725"/>
    </source>
</evidence>
<feature type="domain" description="Gfo/Idh/MocA-like oxidoreductase N-terminal" evidence="1">
    <location>
        <begin position="2"/>
        <end position="111"/>
    </location>
</feature>
<dbReference type="SUPFAM" id="SSF51735">
    <property type="entry name" value="NAD(P)-binding Rossmann-fold domains"/>
    <property type="match status" value="1"/>
</dbReference>
<dbReference type="InterPro" id="IPR000683">
    <property type="entry name" value="Gfo/Idh/MocA-like_OxRdtase_N"/>
</dbReference>
<gene>
    <name evidence="3" type="ORF">GCM10007854_29400</name>
</gene>
<evidence type="ECO:0000313" key="3">
    <source>
        <dbReference type="EMBL" id="GLQ21985.1"/>
    </source>
</evidence>
<evidence type="ECO:0000313" key="4">
    <source>
        <dbReference type="Proteomes" id="UP001161390"/>
    </source>
</evidence>
<proteinExistence type="predicted"/>
<dbReference type="EMBL" id="BSNJ01000008">
    <property type="protein sequence ID" value="GLQ21985.1"/>
    <property type="molecule type" value="Genomic_DNA"/>
</dbReference>
<dbReference type="SUPFAM" id="SSF55347">
    <property type="entry name" value="Glyceraldehyde-3-phosphate dehydrogenase-like, C-terminal domain"/>
    <property type="match status" value="1"/>
</dbReference>
<sequence length="312" mass="34424">MFGVGHWGKNLTRIFAELGALRIIVDHDEKTAAKYAEMYGAVAMTKEEALASDIDGVVIAAPAEYHAQLAIEAATAGKHVYVEKPIALNEDDALAMIKATKDADRILMVGHLLQYHPVFVALREKVRAGDLGKLRYAYSHRLSTGKFRVEEDAFWSLAPHDVSMLLALFDEAPSHVRQSGLDFVTDGIADETRLDMVFPSGGRAHVFASWLHPFKEQRLVVVGENAMAVFDDVKPWDEKLALYRHVIDTSGPVPVPHKADVEYVSVPPGEPLKSECQHFLDCIANGDTPFTDGEEALRVLRVMASDTLPKPI</sequence>
<dbReference type="InterPro" id="IPR055170">
    <property type="entry name" value="GFO_IDH_MocA-like_dom"/>
</dbReference>
<feature type="domain" description="GFO/IDH/MocA-like oxidoreductase" evidence="2">
    <location>
        <begin position="119"/>
        <end position="228"/>
    </location>
</feature>
<comment type="caution">
    <text evidence="3">The sequence shown here is derived from an EMBL/GenBank/DDBJ whole genome shotgun (WGS) entry which is preliminary data.</text>
</comment>
<protein>
    <recommendedName>
        <fullName evidence="5">Gfo/Idh/MocA family oxidoreductase</fullName>
    </recommendedName>
</protein>
<organism evidence="3 4">
    <name type="scientific">Algimonas porphyrae</name>
    <dbReference type="NCBI Taxonomy" id="1128113"/>
    <lineage>
        <taxon>Bacteria</taxon>
        <taxon>Pseudomonadati</taxon>
        <taxon>Pseudomonadota</taxon>
        <taxon>Alphaproteobacteria</taxon>
        <taxon>Maricaulales</taxon>
        <taxon>Robiginitomaculaceae</taxon>
        <taxon>Algimonas</taxon>
    </lineage>
</organism>
<dbReference type="PANTHER" id="PTHR43377">
    <property type="entry name" value="BILIVERDIN REDUCTASE A"/>
    <property type="match status" value="1"/>
</dbReference>
<evidence type="ECO:0008006" key="5">
    <source>
        <dbReference type="Google" id="ProtNLM"/>
    </source>
</evidence>
<reference evidence="3" key="1">
    <citation type="journal article" date="2014" name="Int. J. Syst. Evol. Microbiol.">
        <title>Complete genome of a new Firmicutes species belonging to the dominant human colonic microbiota ('Ruminococcus bicirculans') reveals two chromosomes and a selective capacity to utilize plant glucans.</title>
        <authorList>
            <consortium name="NISC Comparative Sequencing Program"/>
            <person name="Wegmann U."/>
            <person name="Louis P."/>
            <person name="Goesmann A."/>
            <person name="Henrissat B."/>
            <person name="Duncan S.H."/>
            <person name="Flint H.J."/>
        </authorList>
    </citation>
    <scope>NUCLEOTIDE SEQUENCE</scope>
    <source>
        <strain evidence="3">NBRC 108216</strain>
    </source>
</reference>
<dbReference type="InterPro" id="IPR051450">
    <property type="entry name" value="Gfo/Idh/MocA_Oxidoreductases"/>
</dbReference>
<dbReference type="Pfam" id="PF22725">
    <property type="entry name" value="GFO_IDH_MocA_C3"/>
    <property type="match status" value="1"/>
</dbReference>
<reference evidence="3" key="2">
    <citation type="submission" date="2023-01" db="EMBL/GenBank/DDBJ databases">
        <title>Draft genome sequence of Algimonas porphyrae strain NBRC 108216.</title>
        <authorList>
            <person name="Sun Q."/>
            <person name="Mori K."/>
        </authorList>
    </citation>
    <scope>NUCLEOTIDE SEQUENCE</scope>
    <source>
        <strain evidence="3">NBRC 108216</strain>
    </source>
</reference>
<accession>A0ABQ5V4I1</accession>